<protein>
    <submittedName>
        <fullName evidence="2">Uncharacterized protein</fullName>
    </submittedName>
</protein>
<proteinExistence type="predicted"/>
<keyword evidence="1" id="KW-0812">Transmembrane</keyword>
<feature type="transmembrane region" description="Helical" evidence="1">
    <location>
        <begin position="21"/>
        <end position="42"/>
    </location>
</feature>
<name>A0A8J6Q0E1_9FLAO</name>
<reference evidence="2 3" key="1">
    <citation type="submission" date="2020-09" db="EMBL/GenBank/DDBJ databases">
        <title>TT11 complete genome.</title>
        <authorList>
            <person name="Wu Z."/>
        </authorList>
    </citation>
    <scope>NUCLEOTIDE SEQUENCE [LARGE SCALE GENOMIC DNA]</scope>
    <source>
        <strain evidence="2 3">TT11</strain>
    </source>
</reference>
<keyword evidence="3" id="KW-1185">Reference proteome</keyword>
<evidence type="ECO:0000313" key="2">
    <source>
        <dbReference type="EMBL" id="MBD0832417.1"/>
    </source>
</evidence>
<gene>
    <name evidence="2" type="ORF">ICJ83_09755</name>
</gene>
<dbReference type="InterPro" id="IPR045749">
    <property type="entry name" value="DUF6090"/>
</dbReference>
<comment type="caution">
    <text evidence="2">The sequence shown here is derived from an EMBL/GenBank/DDBJ whole genome shotgun (WGS) entry which is preliminary data.</text>
</comment>
<dbReference type="RefSeq" id="WP_188230306.1">
    <property type="nucleotide sequence ID" value="NZ_JACVXB010000003.1"/>
</dbReference>
<dbReference type="AlphaFoldDB" id="A0A8J6Q0E1"/>
<accession>A0A8J6Q0E1</accession>
<evidence type="ECO:0000313" key="3">
    <source>
        <dbReference type="Proteomes" id="UP000600588"/>
    </source>
</evidence>
<keyword evidence="1" id="KW-1133">Transmembrane helix</keyword>
<organism evidence="2 3">
    <name type="scientific">Aestuariibaculum sediminum</name>
    <dbReference type="NCBI Taxonomy" id="2770637"/>
    <lineage>
        <taxon>Bacteria</taxon>
        <taxon>Pseudomonadati</taxon>
        <taxon>Bacteroidota</taxon>
        <taxon>Flavobacteriia</taxon>
        <taxon>Flavobacteriales</taxon>
        <taxon>Flavobacteriaceae</taxon>
    </lineage>
</organism>
<keyword evidence="1" id="KW-0472">Membrane</keyword>
<sequence>MIKFFRNIRKTFINEGKTTKYIKYAIGEIVLVVIGILIALQINNWNEISKEKQLEALYLKNMLNDLKDQKNSIETQIDYEKSFFKASNTIIKNYQQDNTLKIDSMFFKHATILASRKTFIITDPTYTDLISSGNINVLKNVEFKKRLINYYQELKRIEKVIHNNNALLVDQNYLFNYNKIGYWYEPNIIEYDSTNNILDEGITIQNYQTELQDLSKKQLLKGENKLVFMNAIYLRNTIALGNFEFLKEIQYSTQSLITDLKKLNND</sequence>
<evidence type="ECO:0000256" key="1">
    <source>
        <dbReference type="SAM" id="Phobius"/>
    </source>
</evidence>
<dbReference type="Proteomes" id="UP000600588">
    <property type="component" value="Unassembled WGS sequence"/>
</dbReference>
<dbReference type="Pfam" id="PF19578">
    <property type="entry name" value="DUF6090"/>
    <property type="match status" value="1"/>
</dbReference>
<dbReference type="EMBL" id="JACVXB010000003">
    <property type="protein sequence ID" value="MBD0832417.1"/>
    <property type="molecule type" value="Genomic_DNA"/>
</dbReference>